<feature type="region of interest" description="Disordered" evidence="1">
    <location>
        <begin position="15"/>
        <end position="71"/>
    </location>
</feature>
<gene>
    <name evidence="2" type="ORF">NS354_06625</name>
</gene>
<comment type="caution">
    <text evidence="2">The sequence shown here is derived from an EMBL/GenBank/DDBJ whole genome shotgun (WGS) entry which is preliminary data.</text>
</comment>
<organism evidence="2 3">
    <name type="scientific">Leucobacter chromiiresistens</name>
    <dbReference type="NCBI Taxonomy" id="1079994"/>
    <lineage>
        <taxon>Bacteria</taxon>
        <taxon>Bacillati</taxon>
        <taxon>Actinomycetota</taxon>
        <taxon>Actinomycetes</taxon>
        <taxon>Micrococcales</taxon>
        <taxon>Microbacteriaceae</taxon>
        <taxon>Leucobacter</taxon>
    </lineage>
</organism>
<dbReference type="EMBL" id="LDRK01000030">
    <property type="protein sequence ID" value="KTR86073.1"/>
    <property type="molecule type" value="Genomic_DNA"/>
</dbReference>
<evidence type="ECO:0000313" key="3">
    <source>
        <dbReference type="Proteomes" id="UP000070810"/>
    </source>
</evidence>
<evidence type="ECO:0000256" key="1">
    <source>
        <dbReference type="SAM" id="MobiDB-lite"/>
    </source>
</evidence>
<dbReference type="AlphaFoldDB" id="A0A147ENH0"/>
<accession>A0A147ENH0</accession>
<proteinExistence type="predicted"/>
<reference evidence="2 3" key="1">
    <citation type="journal article" date="2016" name="Front. Microbiol.">
        <title>Genomic Resource of Rice Seed Associated Bacteria.</title>
        <authorList>
            <person name="Midha S."/>
            <person name="Bansal K."/>
            <person name="Sharma S."/>
            <person name="Kumar N."/>
            <person name="Patil P.P."/>
            <person name="Chaudhry V."/>
            <person name="Patil P.B."/>
        </authorList>
    </citation>
    <scope>NUCLEOTIDE SEQUENCE [LARGE SCALE GENOMIC DNA]</scope>
    <source>
        <strain evidence="2 3">NS354</strain>
    </source>
</reference>
<dbReference type="Proteomes" id="UP000070810">
    <property type="component" value="Unassembled WGS sequence"/>
</dbReference>
<evidence type="ECO:0000313" key="2">
    <source>
        <dbReference type="EMBL" id="KTR86073.1"/>
    </source>
</evidence>
<keyword evidence="3" id="KW-1185">Reference proteome</keyword>
<name>A0A147ENH0_9MICO</name>
<sequence>MIGVLEFALEPFPNCPEPFDPQAYTTPSELSPRVWTSPAERSASTAGPASGRGRVTEVPPEPDPVSGIGFA</sequence>
<protein>
    <submittedName>
        <fullName evidence="2">Uncharacterized protein</fullName>
    </submittedName>
</protein>